<dbReference type="PANTHER" id="PTHR37318:SF1">
    <property type="entry name" value="BSL7504 PROTEIN"/>
    <property type="match status" value="1"/>
</dbReference>
<sequence length="101" mass="10709">MTAVEPRFDQVVHAPPRLQVCGLLAAVDVMDFAAVRDAVGVSDSVLSKHVKQLEDAGYVQVRKATVASRQRTSLSLTKAGRAAFTAHVAELRRITAGLPGG</sequence>
<dbReference type="SUPFAM" id="SSF46785">
    <property type="entry name" value="Winged helix' DNA-binding domain"/>
    <property type="match status" value="1"/>
</dbReference>
<accession>A0A1G4XEK9</accession>
<keyword evidence="3" id="KW-1185">Reference proteome</keyword>
<dbReference type="CDD" id="cd00090">
    <property type="entry name" value="HTH_ARSR"/>
    <property type="match status" value="1"/>
</dbReference>
<protein>
    <submittedName>
        <fullName evidence="2">Winged helix DNA-binding domain-containing protein</fullName>
    </submittedName>
</protein>
<dbReference type="Proteomes" id="UP000198981">
    <property type="component" value="Unassembled WGS sequence"/>
</dbReference>
<dbReference type="InterPro" id="IPR036390">
    <property type="entry name" value="WH_DNA-bd_sf"/>
</dbReference>
<name>A0A1G4XEK9_9ACTN</name>
<dbReference type="InterPro" id="IPR036388">
    <property type="entry name" value="WH-like_DNA-bd_sf"/>
</dbReference>
<dbReference type="InterPro" id="IPR011991">
    <property type="entry name" value="ArsR-like_HTH"/>
</dbReference>
<dbReference type="OrthoDB" id="4952043at2"/>
<feature type="domain" description="Winged helix DNA-binding" evidence="1">
    <location>
        <begin position="17"/>
        <end position="94"/>
    </location>
</feature>
<dbReference type="GO" id="GO:0003677">
    <property type="term" value="F:DNA binding"/>
    <property type="evidence" value="ECO:0007669"/>
    <property type="project" value="UniProtKB-KW"/>
</dbReference>
<dbReference type="RefSeq" id="WP_092799692.1">
    <property type="nucleotide sequence ID" value="NZ_FMUH01000001.1"/>
</dbReference>
<evidence type="ECO:0000313" key="2">
    <source>
        <dbReference type="EMBL" id="SCX39660.1"/>
    </source>
</evidence>
<dbReference type="Gene3D" id="1.10.10.10">
    <property type="entry name" value="Winged helix-like DNA-binding domain superfamily/Winged helix DNA-binding domain"/>
    <property type="match status" value="1"/>
</dbReference>
<proteinExistence type="predicted"/>
<dbReference type="PANTHER" id="PTHR37318">
    <property type="entry name" value="BSL7504 PROTEIN"/>
    <property type="match status" value="1"/>
</dbReference>
<evidence type="ECO:0000313" key="3">
    <source>
        <dbReference type="Proteomes" id="UP000198981"/>
    </source>
</evidence>
<organism evidence="2 3">
    <name type="scientific">Klenkia marina</name>
    <dbReference type="NCBI Taxonomy" id="1960309"/>
    <lineage>
        <taxon>Bacteria</taxon>
        <taxon>Bacillati</taxon>
        <taxon>Actinomycetota</taxon>
        <taxon>Actinomycetes</taxon>
        <taxon>Geodermatophilales</taxon>
        <taxon>Geodermatophilaceae</taxon>
        <taxon>Klenkia</taxon>
    </lineage>
</organism>
<reference evidence="3" key="1">
    <citation type="submission" date="2016-10" db="EMBL/GenBank/DDBJ databases">
        <authorList>
            <person name="Varghese N."/>
            <person name="Submissions S."/>
        </authorList>
    </citation>
    <scope>NUCLEOTIDE SEQUENCE [LARGE SCALE GENOMIC DNA]</scope>
    <source>
        <strain evidence="3">DSM 45722</strain>
    </source>
</reference>
<dbReference type="Pfam" id="PF13601">
    <property type="entry name" value="HTH_34"/>
    <property type="match status" value="1"/>
</dbReference>
<dbReference type="EMBL" id="FMUH01000001">
    <property type="protein sequence ID" value="SCX39660.1"/>
    <property type="molecule type" value="Genomic_DNA"/>
</dbReference>
<evidence type="ECO:0000259" key="1">
    <source>
        <dbReference type="Pfam" id="PF13601"/>
    </source>
</evidence>
<gene>
    <name evidence="2" type="ORF">SAMN03159343_0733</name>
</gene>
<dbReference type="InterPro" id="IPR027395">
    <property type="entry name" value="WH_DNA-bd_dom"/>
</dbReference>
<dbReference type="AlphaFoldDB" id="A0A1G4XEK9"/>
<dbReference type="STRING" id="1960309.SAMN03159343_0733"/>
<keyword evidence="2" id="KW-0238">DNA-binding</keyword>